<dbReference type="OrthoDB" id="5241618at2"/>
<dbReference type="InterPro" id="IPR002123">
    <property type="entry name" value="Plipid/glycerol_acylTrfase"/>
</dbReference>
<gene>
    <name evidence="2" type="ORF">AKJ08_0068</name>
</gene>
<evidence type="ECO:0000259" key="1">
    <source>
        <dbReference type="SMART" id="SM00563"/>
    </source>
</evidence>
<keyword evidence="2" id="KW-0808">Transferase</keyword>
<accession>A0A0K1P8C3</accession>
<sequence>MSAGIGQALQDGLKNLTFKLGGEETERKLKALARRSNEYGVDPFGMDLDYVLAAVGPLLWLYKNYFRVRTYGLEKVPRGRVLLVSNHSGQLPIDGAMIGTALLAEANRPRAIRSMVEKWVPTLPYVSVFMARCGQVVGTPQNCIRLLENDEAILVFPEGTRGVNKLFSKRYQLAEFGQGFMRLALETGSPIVPVAVIGAEEQAPALFDLKPAARLLRMPAFPITPTIVPIPLPVRYHIHFGDPMRFTGRPDDDDDELSRKVKQVRSVIQTMVNEGIRARKHVFW</sequence>
<organism evidence="2 3">
    <name type="scientific">Vulgatibacter incomptus</name>
    <dbReference type="NCBI Taxonomy" id="1391653"/>
    <lineage>
        <taxon>Bacteria</taxon>
        <taxon>Pseudomonadati</taxon>
        <taxon>Myxococcota</taxon>
        <taxon>Myxococcia</taxon>
        <taxon>Myxococcales</taxon>
        <taxon>Cystobacterineae</taxon>
        <taxon>Vulgatibacteraceae</taxon>
        <taxon>Vulgatibacter</taxon>
    </lineage>
</organism>
<dbReference type="Pfam" id="PF01553">
    <property type="entry name" value="Acyltransferase"/>
    <property type="match status" value="1"/>
</dbReference>
<dbReference type="Proteomes" id="UP000055590">
    <property type="component" value="Chromosome"/>
</dbReference>
<dbReference type="KEGG" id="vin:AKJ08_0068"/>
<feature type="domain" description="Phospholipid/glycerol acyltransferase" evidence="1">
    <location>
        <begin position="81"/>
        <end position="199"/>
    </location>
</feature>
<protein>
    <submittedName>
        <fullName evidence="2">1-acyl-sn-glycerol-3-phosphate acyltransferase</fullName>
    </submittedName>
</protein>
<dbReference type="CDD" id="cd07987">
    <property type="entry name" value="LPLAT_MGAT-like"/>
    <property type="match status" value="1"/>
</dbReference>
<dbReference type="PANTHER" id="PTHR22753">
    <property type="entry name" value="TRANSMEMBRANE PROTEIN 68"/>
    <property type="match status" value="1"/>
</dbReference>
<proteinExistence type="predicted"/>
<dbReference type="EMBL" id="CP012332">
    <property type="protein sequence ID" value="AKU89681.1"/>
    <property type="molecule type" value="Genomic_DNA"/>
</dbReference>
<dbReference type="PANTHER" id="PTHR22753:SF14">
    <property type="entry name" value="MONOACYLGLYCEROL_DIACYLGLYCEROL O-ACYLTRANSFERASE"/>
    <property type="match status" value="1"/>
</dbReference>
<keyword evidence="3" id="KW-1185">Reference proteome</keyword>
<dbReference type="GO" id="GO:0016746">
    <property type="term" value="F:acyltransferase activity"/>
    <property type="evidence" value="ECO:0007669"/>
    <property type="project" value="UniProtKB-KW"/>
</dbReference>
<reference evidence="2 3" key="1">
    <citation type="submission" date="2015-08" db="EMBL/GenBank/DDBJ databases">
        <authorList>
            <person name="Babu N.S."/>
            <person name="Beckwith C.J."/>
            <person name="Beseler K.G."/>
            <person name="Brison A."/>
            <person name="Carone J.V."/>
            <person name="Caskin T.P."/>
            <person name="Diamond M."/>
            <person name="Durham M.E."/>
            <person name="Foxe J.M."/>
            <person name="Go M."/>
            <person name="Henderson B.A."/>
            <person name="Jones I.B."/>
            <person name="McGettigan J.A."/>
            <person name="Micheletti S.J."/>
            <person name="Nasrallah M.E."/>
            <person name="Ortiz D."/>
            <person name="Piller C.R."/>
            <person name="Privatt S.R."/>
            <person name="Schneider S.L."/>
            <person name="Sharp S."/>
            <person name="Smith T.C."/>
            <person name="Stanton J.D."/>
            <person name="Ullery H.E."/>
            <person name="Wilson R.J."/>
            <person name="Serrano M.G."/>
            <person name="Buck G."/>
            <person name="Lee V."/>
            <person name="Wang Y."/>
            <person name="Carvalho R."/>
            <person name="Voegtly L."/>
            <person name="Shi R."/>
            <person name="Duckworth R."/>
            <person name="Johnson A."/>
            <person name="Loviza R."/>
            <person name="Walstead R."/>
            <person name="Shah Z."/>
            <person name="Kiflezghi M."/>
            <person name="Wade K."/>
            <person name="Ball S.L."/>
            <person name="Bradley K.W."/>
            <person name="Asai D.J."/>
            <person name="Bowman C.A."/>
            <person name="Russell D.A."/>
            <person name="Pope W.H."/>
            <person name="Jacobs-Sera D."/>
            <person name="Hendrix R.W."/>
            <person name="Hatfull G.F."/>
        </authorList>
    </citation>
    <scope>NUCLEOTIDE SEQUENCE [LARGE SCALE GENOMIC DNA]</scope>
    <source>
        <strain evidence="2 3">DSM 27710</strain>
    </source>
</reference>
<dbReference type="GO" id="GO:0016020">
    <property type="term" value="C:membrane"/>
    <property type="evidence" value="ECO:0007669"/>
    <property type="project" value="TreeGrafter"/>
</dbReference>
<dbReference type="STRING" id="1391653.AKJ08_0068"/>
<dbReference type="RefSeq" id="WP_050724242.1">
    <property type="nucleotide sequence ID" value="NZ_CP012332.1"/>
</dbReference>
<dbReference type="SUPFAM" id="SSF69593">
    <property type="entry name" value="Glycerol-3-phosphate (1)-acyltransferase"/>
    <property type="match status" value="1"/>
</dbReference>
<keyword evidence="2" id="KW-0012">Acyltransferase</keyword>
<dbReference type="PATRIC" id="fig|1391653.3.peg.74"/>
<dbReference type="AlphaFoldDB" id="A0A0K1P8C3"/>
<name>A0A0K1P8C3_9BACT</name>
<dbReference type="SMART" id="SM00563">
    <property type="entry name" value="PlsC"/>
    <property type="match status" value="1"/>
</dbReference>
<evidence type="ECO:0000313" key="2">
    <source>
        <dbReference type="EMBL" id="AKU89681.1"/>
    </source>
</evidence>
<evidence type="ECO:0000313" key="3">
    <source>
        <dbReference type="Proteomes" id="UP000055590"/>
    </source>
</evidence>